<dbReference type="EMBL" id="QGQD01000045">
    <property type="protein sequence ID" value="TLD00981.1"/>
    <property type="molecule type" value="Genomic_DNA"/>
</dbReference>
<evidence type="ECO:0000256" key="2">
    <source>
        <dbReference type="ARBA" id="ARBA00022448"/>
    </source>
</evidence>
<dbReference type="RefSeq" id="WP_138002433.1">
    <property type="nucleotide sequence ID" value="NZ_QGQD01000045.1"/>
</dbReference>
<organism evidence="8 9">
    <name type="scientific">Robinsoniella peoriensis</name>
    <dbReference type="NCBI Taxonomy" id="180332"/>
    <lineage>
        <taxon>Bacteria</taxon>
        <taxon>Bacillati</taxon>
        <taxon>Bacillota</taxon>
        <taxon>Clostridia</taxon>
        <taxon>Lachnospirales</taxon>
        <taxon>Lachnospiraceae</taxon>
        <taxon>Robinsoniella</taxon>
    </lineage>
</organism>
<feature type="transmembrane region" description="Helical" evidence="6">
    <location>
        <begin position="278"/>
        <end position="297"/>
    </location>
</feature>
<feature type="transmembrane region" description="Helical" evidence="6">
    <location>
        <begin position="49"/>
        <end position="69"/>
    </location>
</feature>
<feature type="transmembrane region" description="Helical" evidence="6">
    <location>
        <begin position="21"/>
        <end position="43"/>
    </location>
</feature>
<dbReference type="InterPro" id="IPR039672">
    <property type="entry name" value="MFS_2"/>
</dbReference>
<keyword evidence="9" id="KW-1185">Reference proteome</keyword>
<dbReference type="InterPro" id="IPR001927">
    <property type="entry name" value="Na/Gal_symport"/>
</dbReference>
<dbReference type="NCBIfam" id="TIGR00792">
    <property type="entry name" value="gph"/>
    <property type="match status" value="1"/>
</dbReference>
<evidence type="ECO:0000256" key="6">
    <source>
        <dbReference type="SAM" id="Phobius"/>
    </source>
</evidence>
<feature type="transmembrane region" description="Helical" evidence="6">
    <location>
        <begin position="196"/>
        <end position="213"/>
    </location>
</feature>
<sequence>MEQKTGMKKTYSKKFLWRQRIGFGISDYACNLAYLMVNTYLLIYYTDVAGLNAAAVGFMFLVTKFFDAFTDYVVGTLIDKTNTKMGRNRPWMLAGAPVLAIGMVLVFTSPDFSQSGKMIWAYATYIIFSFGYTLVNIPMGSILPTLSSDPTERTKIVTSRTIFSNLGSLTSASMALFLISRLGGGDVATGYRNTNIIFGIIVVIILFICVFNIKEINPAPKVVKKTSIVNDLGSLVKNKPYMLMLAQTFFLFVGYLGMFATIAYYFKYIVGDEMLTSVAVSLLTIVPIVSMLLSGVMNQKVSKKNISILGTAIQILGFALLFIAKESISIIYLSIGVIGFGMGFRQTMFFSMLADTVDYGEWKNGKNLAGTQTAVSGFINKVASASASAIAAGLLAWGAYDGAAAVQSASANTAITIAFIGIPIVCNVACIIILFFYDLDKIYPKIKREMDERRALNENEENAYVEV</sequence>
<keyword evidence="5 6" id="KW-0472">Membrane</keyword>
<keyword evidence="2" id="KW-0813">Transport</keyword>
<evidence type="ECO:0000256" key="3">
    <source>
        <dbReference type="ARBA" id="ARBA00022692"/>
    </source>
</evidence>
<dbReference type="AlphaFoldDB" id="A0A4U8Q7W2"/>
<evidence type="ECO:0000313" key="9">
    <source>
        <dbReference type="Proteomes" id="UP000306509"/>
    </source>
</evidence>
<keyword evidence="3 6" id="KW-0812">Transmembrane</keyword>
<dbReference type="PANTHER" id="PTHR11328:SF24">
    <property type="entry name" value="MAJOR FACILITATOR SUPERFAMILY (MFS) PROFILE DOMAIN-CONTAINING PROTEIN"/>
    <property type="match status" value="1"/>
</dbReference>
<dbReference type="PANTHER" id="PTHR11328">
    <property type="entry name" value="MAJOR FACILITATOR SUPERFAMILY DOMAIN-CONTAINING PROTEIN"/>
    <property type="match status" value="1"/>
</dbReference>
<dbReference type="GO" id="GO:0015293">
    <property type="term" value="F:symporter activity"/>
    <property type="evidence" value="ECO:0007669"/>
    <property type="project" value="InterPro"/>
</dbReference>
<proteinExistence type="predicted"/>
<accession>A0A4U8Q7W2</accession>
<dbReference type="CDD" id="cd17332">
    <property type="entry name" value="MFS_MelB_like"/>
    <property type="match status" value="1"/>
</dbReference>
<feature type="transmembrane region" description="Helical" evidence="6">
    <location>
        <begin position="241"/>
        <end position="266"/>
    </location>
</feature>
<evidence type="ECO:0000256" key="4">
    <source>
        <dbReference type="ARBA" id="ARBA00022989"/>
    </source>
</evidence>
<comment type="caution">
    <text evidence="8">The sequence shown here is derived from an EMBL/GenBank/DDBJ whole genome shotgun (WGS) entry which is preliminary data.</text>
</comment>
<evidence type="ECO:0000256" key="1">
    <source>
        <dbReference type="ARBA" id="ARBA00004651"/>
    </source>
</evidence>
<dbReference type="InterPro" id="IPR036259">
    <property type="entry name" value="MFS_trans_sf"/>
</dbReference>
<feature type="transmembrane region" description="Helical" evidence="6">
    <location>
        <begin position="90"/>
        <end position="107"/>
    </location>
</feature>
<feature type="transmembrane region" description="Helical" evidence="6">
    <location>
        <begin position="378"/>
        <end position="400"/>
    </location>
</feature>
<dbReference type="STRING" id="180332.GCA_000797495_03914"/>
<dbReference type="SUPFAM" id="SSF103473">
    <property type="entry name" value="MFS general substrate transporter"/>
    <property type="match status" value="1"/>
</dbReference>
<feature type="transmembrane region" description="Helical" evidence="6">
    <location>
        <begin position="412"/>
        <end position="437"/>
    </location>
</feature>
<dbReference type="GO" id="GO:0008643">
    <property type="term" value="P:carbohydrate transport"/>
    <property type="evidence" value="ECO:0007669"/>
    <property type="project" value="InterPro"/>
</dbReference>
<evidence type="ECO:0000256" key="5">
    <source>
        <dbReference type="ARBA" id="ARBA00023136"/>
    </source>
</evidence>
<comment type="subcellular location">
    <subcellularLocation>
        <location evidence="1">Cell membrane</location>
        <topology evidence="1">Multi-pass membrane protein</topology>
    </subcellularLocation>
</comment>
<dbReference type="Gene3D" id="1.20.1250.20">
    <property type="entry name" value="MFS general substrate transporter like domains"/>
    <property type="match status" value="1"/>
</dbReference>
<feature type="transmembrane region" description="Helical" evidence="6">
    <location>
        <begin position="330"/>
        <end position="357"/>
    </location>
</feature>
<feature type="transmembrane region" description="Helical" evidence="6">
    <location>
        <begin position="163"/>
        <end position="184"/>
    </location>
</feature>
<gene>
    <name evidence="8" type="primary">yicJ_2</name>
    <name evidence="8" type="ORF">DSM106044_02181</name>
</gene>
<feature type="transmembrane region" description="Helical" evidence="6">
    <location>
        <begin position="119"/>
        <end position="143"/>
    </location>
</feature>
<feature type="domain" description="Major facilitator superfamily (MFS) profile" evidence="7">
    <location>
        <begin position="1"/>
        <end position="441"/>
    </location>
</feature>
<feature type="transmembrane region" description="Helical" evidence="6">
    <location>
        <begin position="306"/>
        <end position="324"/>
    </location>
</feature>
<protein>
    <submittedName>
        <fullName evidence="8">Inner membrane symporter YicJ</fullName>
    </submittedName>
</protein>
<dbReference type="Pfam" id="PF13347">
    <property type="entry name" value="MFS_2"/>
    <property type="match status" value="1"/>
</dbReference>
<keyword evidence="4 6" id="KW-1133">Transmembrane helix</keyword>
<dbReference type="InterPro" id="IPR020846">
    <property type="entry name" value="MFS_dom"/>
</dbReference>
<dbReference type="GO" id="GO:0006814">
    <property type="term" value="P:sodium ion transport"/>
    <property type="evidence" value="ECO:0007669"/>
    <property type="project" value="InterPro"/>
</dbReference>
<reference evidence="8 9" key="1">
    <citation type="journal article" date="2019" name="Anaerobe">
        <title>Detection of Robinsoniella peoriensis in multiple bone samples of a trauma patient.</title>
        <authorList>
            <person name="Schrottner P."/>
            <person name="Hartwich K."/>
            <person name="Bunk B."/>
            <person name="Schober I."/>
            <person name="Helbig S."/>
            <person name="Rudolph W.W."/>
            <person name="Gunzer F."/>
        </authorList>
    </citation>
    <scope>NUCLEOTIDE SEQUENCE [LARGE SCALE GENOMIC DNA]</scope>
    <source>
        <strain evidence="8 9">DSM 106044</strain>
    </source>
</reference>
<dbReference type="Proteomes" id="UP000306509">
    <property type="component" value="Unassembled WGS sequence"/>
</dbReference>
<name>A0A4U8Q7W2_9FIRM</name>
<dbReference type="PROSITE" id="PS50850">
    <property type="entry name" value="MFS"/>
    <property type="match status" value="1"/>
</dbReference>
<evidence type="ECO:0000313" key="8">
    <source>
        <dbReference type="EMBL" id="TLD00981.1"/>
    </source>
</evidence>
<dbReference type="GO" id="GO:0005886">
    <property type="term" value="C:plasma membrane"/>
    <property type="evidence" value="ECO:0007669"/>
    <property type="project" value="UniProtKB-SubCell"/>
</dbReference>
<evidence type="ECO:0000259" key="7">
    <source>
        <dbReference type="PROSITE" id="PS50850"/>
    </source>
</evidence>